<evidence type="ECO:0000256" key="4">
    <source>
        <dbReference type="ARBA" id="ARBA00019707"/>
    </source>
</evidence>
<evidence type="ECO:0000256" key="2">
    <source>
        <dbReference type="ARBA" id="ARBA00009637"/>
    </source>
</evidence>
<feature type="region of interest" description="Disordered" evidence="8">
    <location>
        <begin position="251"/>
        <end position="280"/>
    </location>
</feature>
<evidence type="ECO:0000256" key="6">
    <source>
        <dbReference type="ARBA" id="ARBA00033271"/>
    </source>
</evidence>
<keyword evidence="5" id="KW-0456">Lyase</keyword>
<comment type="catalytic activity">
    <reaction evidence="7">
        <text>(2S)-4-acetamido-2-aminobutanoate = L-ectoine + H2O</text>
        <dbReference type="Rhea" id="RHEA:17281"/>
        <dbReference type="ChEBI" id="CHEBI:15377"/>
        <dbReference type="ChEBI" id="CHEBI:58515"/>
        <dbReference type="ChEBI" id="CHEBI:58929"/>
        <dbReference type="EC" id="4.2.1.108"/>
    </reaction>
</comment>
<name>A0A381ZX92_9ZZZZ</name>
<dbReference type="GO" id="GO:0019491">
    <property type="term" value="P:ectoine biosynthetic process"/>
    <property type="evidence" value="ECO:0007669"/>
    <property type="project" value="UniProtKB-UniPathway"/>
</dbReference>
<dbReference type="EMBL" id="UINC01022895">
    <property type="protein sequence ID" value="SVA93457.1"/>
    <property type="molecule type" value="Genomic_DNA"/>
</dbReference>
<dbReference type="InterPro" id="IPR014710">
    <property type="entry name" value="RmlC-like_jellyroll"/>
</dbReference>
<dbReference type="PANTHER" id="PTHR39289">
    <property type="match status" value="1"/>
</dbReference>
<evidence type="ECO:0000256" key="7">
    <source>
        <dbReference type="ARBA" id="ARBA00048714"/>
    </source>
</evidence>
<evidence type="ECO:0000256" key="5">
    <source>
        <dbReference type="ARBA" id="ARBA00023239"/>
    </source>
</evidence>
<gene>
    <name evidence="9" type="ORF">METZ01_LOCUS146311</name>
</gene>
<sequence length="280" mass="30698">MLVRSMDQLENEGRVISISHGKASAVRLLTKSDGLNFSLSEARAQKAGQSNLWYKNHWEANFVRSGKAVLEDCSTGERWNLGPGVLYCVGPTDKHRIIREQDTEMRIISVFNPPIVGEETHDEDGAYPPTGPIPQGKERMFVKSLQDIRDAGMEVIVGDIATSRRYLTVADNLGFSLHSVLLKAGVKADCWYKHHWEGNVILDGNMEVTDYAAGDVHALGPGGMYLVGPKDRHQIHALTDMLIISVFDPPLTGTEQRDEDGSYPATGPVPKGPMGSGSED</sequence>
<evidence type="ECO:0000256" key="8">
    <source>
        <dbReference type="SAM" id="MobiDB-lite"/>
    </source>
</evidence>
<dbReference type="InterPro" id="IPR011051">
    <property type="entry name" value="RmlC_Cupin_sf"/>
</dbReference>
<evidence type="ECO:0000313" key="9">
    <source>
        <dbReference type="EMBL" id="SVA93457.1"/>
    </source>
</evidence>
<dbReference type="Pfam" id="PF06339">
    <property type="entry name" value="Ectoine_synth"/>
    <property type="match status" value="2"/>
</dbReference>
<dbReference type="EC" id="4.2.1.108" evidence="3"/>
<organism evidence="9">
    <name type="scientific">marine metagenome</name>
    <dbReference type="NCBI Taxonomy" id="408172"/>
    <lineage>
        <taxon>unclassified sequences</taxon>
        <taxon>metagenomes</taxon>
        <taxon>ecological metagenomes</taxon>
    </lineage>
</organism>
<dbReference type="GO" id="GO:0033990">
    <property type="term" value="F:ectoine synthase activity"/>
    <property type="evidence" value="ECO:0007669"/>
    <property type="project" value="UniProtKB-EC"/>
</dbReference>
<dbReference type="PANTHER" id="PTHR39289:SF1">
    <property type="entry name" value="L-ECTOINE SYNTHASE"/>
    <property type="match status" value="1"/>
</dbReference>
<dbReference type="AlphaFoldDB" id="A0A381ZX92"/>
<evidence type="ECO:0000256" key="1">
    <source>
        <dbReference type="ARBA" id="ARBA00005181"/>
    </source>
</evidence>
<comment type="pathway">
    <text evidence="1">Amine and polyamine biosynthesis; ectoine biosynthesis; L-ectoine from L-aspartate 4-semialdehyde: step 3/3.</text>
</comment>
<comment type="similarity">
    <text evidence="2">Belongs to the ectoine synthase family.</text>
</comment>
<dbReference type="Gene3D" id="2.60.120.10">
    <property type="entry name" value="Jelly Rolls"/>
    <property type="match status" value="2"/>
</dbReference>
<dbReference type="InterPro" id="IPR010462">
    <property type="entry name" value="Ectoine_synth"/>
</dbReference>
<dbReference type="UniPathway" id="UPA00067">
    <property type="reaction ID" value="UER00123"/>
</dbReference>
<reference evidence="9" key="1">
    <citation type="submission" date="2018-05" db="EMBL/GenBank/DDBJ databases">
        <authorList>
            <person name="Lanie J.A."/>
            <person name="Ng W.-L."/>
            <person name="Kazmierczak K.M."/>
            <person name="Andrzejewski T.M."/>
            <person name="Davidsen T.M."/>
            <person name="Wayne K.J."/>
            <person name="Tettelin H."/>
            <person name="Glass J.I."/>
            <person name="Rusch D."/>
            <person name="Podicherti R."/>
            <person name="Tsui H.-C.T."/>
            <person name="Winkler M.E."/>
        </authorList>
    </citation>
    <scope>NUCLEOTIDE SEQUENCE</scope>
</reference>
<proteinExistence type="inferred from homology"/>
<dbReference type="SUPFAM" id="SSF51182">
    <property type="entry name" value="RmlC-like cupins"/>
    <property type="match status" value="1"/>
</dbReference>
<accession>A0A381ZX92</accession>
<protein>
    <recommendedName>
        <fullName evidence="4">L-ectoine synthase</fullName>
        <ecNumber evidence="3">4.2.1.108</ecNumber>
    </recommendedName>
    <alternativeName>
        <fullName evidence="6">N-acetyldiaminobutyrate dehydratase</fullName>
    </alternativeName>
</protein>
<evidence type="ECO:0000256" key="3">
    <source>
        <dbReference type="ARBA" id="ARBA00013192"/>
    </source>
</evidence>